<dbReference type="GeneID" id="36534568"/>
<accession>A0A2I1C8J0</accession>
<evidence type="ECO:0000313" key="3">
    <source>
        <dbReference type="Proteomes" id="UP000234474"/>
    </source>
</evidence>
<dbReference type="OrthoDB" id="4360599at2759"/>
<dbReference type="RefSeq" id="XP_024682491.1">
    <property type="nucleotide sequence ID" value="XM_024827243.1"/>
</dbReference>
<dbReference type="Proteomes" id="UP000234474">
    <property type="component" value="Unassembled WGS sequence"/>
</dbReference>
<gene>
    <name evidence="2" type="ORF">P174DRAFT_441165</name>
</gene>
<organism evidence="2 3">
    <name type="scientific">Aspergillus novofumigatus (strain IBT 16806)</name>
    <dbReference type="NCBI Taxonomy" id="1392255"/>
    <lineage>
        <taxon>Eukaryota</taxon>
        <taxon>Fungi</taxon>
        <taxon>Dikarya</taxon>
        <taxon>Ascomycota</taxon>
        <taxon>Pezizomycotina</taxon>
        <taxon>Eurotiomycetes</taxon>
        <taxon>Eurotiomycetidae</taxon>
        <taxon>Eurotiales</taxon>
        <taxon>Aspergillaceae</taxon>
        <taxon>Aspergillus</taxon>
        <taxon>Aspergillus subgen. Fumigati</taxon>
    </lineage>
</organism>
<sequence>MQKTLFVAISPYTVVVGMKIKVLRLPLVHLRVHRNHELHLTWAYLREGCAFNHDPHKLNSSYQSDRLGSLTSNPRWPSSS</sequence>
<keyword evidence="3" id="KW-1185">Reference proteome</keyword>
<reference evidence="3" key="1">
    <citation type="journal article" date="2018" name="Proc. Natl. Acad. Sci. U.S.A.">
        <title>Linking secondary metabolites to gene clusters through genome sequencing of six diverse Aspergillus species.</title>
        <authorList>
            <person name="Kaerboelling I."/>
            <person name="Vesth T.C."/>
            <person name="Frisvad J.C."/>
            <person name="Nybo J.L."/>
            <person name="Theobald S."/>
            <person name="Kuo A."/>
            <person name="Bowyer P."/>
            <person name="Matsuda Y."/>
            <person name="Mondo S."/>
            <person name="Lyhne E.K."/>
            <person name="Kogle M.E."/>
            <person name="Clum A."/>
            <person name="Lipzen A."/>
            <person name="Salamov A."/>
            <person name="Ngan C.Y."/>
            <person name="Daum C."/>
            <person name="Chiniquy J."/>
            <person name="Barry K."/>
            <person name="LaButti K."/>
            <person name="Haridas S."/>
            <person name="Simmons B.A."/>
            <person name="Magnuson J.K."/>
            <person name="Mortensen U.H."/>
            <person name="Larsen T.O."/>
            <person name="Grigoriev I.V."/>
            <person name="Baker S.E."/>
            <person name="Andersen M.R."/>
        </authorList>
    </citation>
    <scope>NUCLEOTIDE SEQUENCE [LARGE SCALE GENOMIC DNA]</scope>
    <source>
        <strain evidence="3">IBT 16806</strain>
    </source>
</reference>
<protein>
    <submittedName>
        <fullName evidence="2">Uncharacterized protein</fullName>
    </submittedName>
</protein>
<evidence type="ECO:0000256" key="1">
    <source>
        <dbReference type="SAM" id="MobiDB-lite"/>
    </source>
</evidence>
<dbReference type="EMBL" id="MSZS01000004">
    <property type="protein sequence ID" value="PKX93896.1"/>
    <property type="molecule type" value="Genomic_DNA"/>
</dbReference>
<proteinExistence type="predicted"/>
<feature type="non-terminal residue" evidence="2">
    <location>
        <position position="80"/>
    </location>
</feature>
<evidence type="ECO:0000313" key="2">
    <source>
        <dbReference type="EMBL" id="PKX93896.1"/>
    </source>
</evidence>
<dbReference type="AlphaFoldDB" id="A0A2I1C8J0"/>
<feature type="region of interest" description="Disordered" evidence="1">
    <location>
        <begin position="60"/>
        <end position="80"/>
    </location>
</feature>
<comment type="caution">
    <text evidence="2">The sequence shown here is derived from an EMBL/GenBank/DDBJ whole genome shotgun (WGS) entry which is preliminary data.</text>
</comment>
<dbReference type="VEuPathDB" id="FungiDB:P174DRAFT_441165"/>
<name>A0A2I1C8J0_ASPN1</name>